<evidence type="ECO:0000313" key="2">
    <source>
        <dbReference type="EMBL" id="GAB1583807.1"/>
    </source>
</evidence>
<comment type="caution">
    <text evidence="2">The sequence shown here is derived from an EMBL/GenBank/DDBJ whole genome shotgun (WGS) entry which is preliminary data.</text>
</comment>
<feature type="transmembrane region" description="Helical" evidence="1">
    <location>
        <begin position="103"/>
        <end position="123"/>
    </location>
</feature>
<dbReference type="Proteomes" id="UP001628091">
    <property type="component" value="Unassembled WGS sequence"/>
</dbReference>
<accession>A0ABQ0H4G8</accession>
<keyword evidence="1" id="KW-1133">Transmembrane helix</keyword>
<feature type="transmembrane region" description="Helical" evidence="1">
    <location>
        <begin position="71"/>
        <end position="91"/>
    </location>
</feature>
<feature type="transmembrane region" description="Helical" evidence="1">
    <location>
        <begin position="21"/>
        <end position="43"/>
    </location>
</feature>
<sequence length="246" mass="26847">MSVRSTSIPRRDLPFTADMLVSWHRVFALSCVVSALLLCASFVQDVVLYSGTKAALSGKIWLLDVDSEESAFTWLSVIVTFSAAGLLFRAAGEASMRNGPFKWHWYFLAALFLLLSFDEFAGIHEKISAALSSRVHNTGLMYFAWAAPAGIISLVGLAAFVPFIRSFPQRLAVLLMISAGVFLSGAVGFEMIGGSVAEVEGVESFRYRILTNIEEGLEMAGVLIFVYVLLSCLEDTEITPRIQAIS</sequence>
<feature type="transmembrane region" description="Helical" evidence="1">
    <location>
        <begin position="216"/>
        <end position="233"/>
    </location>
</feature>
<evidence type="ECO:0000313" key="3">
    <source>
        <dbReference type="Proteomes" id="UP001628091"/>
    </source>
</evidence>
<keyword evidence="3" id="KW-1185">Reference proteome</keyword>
<organism evidence="2 3">
    <name type="scientific">Phyllobacterium phragmitis</name>
    <dbReference type="NCBI Taxonomy" id="2670329"/>
    <lineage>
        <taxon>Bacteria</taxon>
        <taxon>Pseudomonadati</taxon>
        <taxon>Pseudomonadota</taxon>
        <taxon>Alphaproteobacteria</taxon>
        <taxon>Hyphomicrobiales</taxon>
        <taxon>Phyllobacteriaceae</taxon>
        <taxon>Phyllobacterium</taxon>
    </lineage>
</organism>
<keyword evidence="1" id="KW-0812">Transmembrane</keyword>
<keyword evidence="1" id="KW-0472">Membrane</keyword>
<gene>
    <name evidence="2" type="ORF">PPNSA23_37500</name>
</gene>
<feature type="transmembrane region" description="Helical" evidence="1">
    <location>
        <begin position="143"/>
        <end position="164"/>
    </location>
</feature>
<evidence type="ECO:0000256" key="1">
    <source>
        <dbReference type="SAM" id="Phobius"/>
    </source>
</evidence>
<protein>
    <submittedName>
        <fullName evidence="2">Uncharacterized protein</fullName>
    </submittedName>
</protein>
<proteinExistence type="predicted"/>
<feature type="transmembrane region" description="Helical" evidence="1">
    <location>
        <begin position="171"/>
        <end position="196"/>
    </location>
</feature>
<reference evidence="2 3" key="1">
    <citation type="submission" date="2024-10" db="EMBL/GenBank/DDBJ databases">
        <title>Isolation, draft genome sequencing and identification of Phyllobacterium sp. NSA23, isolated from leaf soil.</title>
        <authorList>
            <person name="Akita H."/>
        </authorList>
    </citation>
    <scope>NUCLEOTIDE SEQUENCE [LARGE SCALE GENOMIC DNA]</scope>
    <source>
        <strain evidence="2 3">NSA23</strain>
    </source>
</reference>
<dbReference type="EMBL" id="BAAFZP010000002">
    <property type="protein sequence ID" value="GAB1583807.1"/>
    <property type="molecule type" value="Genomic_DNA"/>
</dbReference>
<name>A0ABQ0H4G8_9HYPH</name>